<dbReference type="AlphaFoldDB" id="A0A128FIH0"/>
<proteinExistence type="predicted"/>
<sequence>MEMREHRDYDDIPGTYVFDGEMSRAGYHLNMFCMSLNKGENRDQFRESEEAYIDKFPMTAEQREAVLKRDWLGMLRLGGNIYYTFKIAIFDGMTMQHAGAAMSGNGMTFEDFKQMMLNGGRSIEGNRSKAEWAEYYAKPENKELYHG</sequence>
<dbReference type="InterPro" id="IPR036622">
    <property type="entry name" value="LigA_sf"/>
</dbReference>
<evidence type="ECO:0000313" key="3">
    <source>
        <dbReference type="Proteomes" id="UP000073601"/>
    </source>
</evidence>
<feature type="domain" description="Extradiol ring-cleavage dioxygenase LigAB LigA subunit" evidence="1">
    <location>
        <begin position="29"/>
        <end position="116"/>
    </location>
</feature>
<reference evidence="3" key="1">
    <citation type="submission" date="2016-02" db="EMBL/GenBank/DDBJ databases">
        <authorList>
            <person name="Rodrigo-Torres Lidia"/>
            <person name="Arahal R.David."/>
        </authorList>
    </citation>
    <scope>NUCLEOTIDE SEQUENCE [LARGE SCALE GENOMIC DNA]</scope>
    <source>
        <strain evidence="3">CECT 8713</strain>
    </source>
</reference>
<keyword evidence="2" id="KW-0560">Oxidoreductase</keyword>
<dbReference type="InterPro" id="IPR014159">
    <property type="entry name" value="PCA_LigA"/>
</dbReference>
<gene>
    <name evidence="2" type="primary">ligA_3</name>
    <name evidence="2" type="ORF">GMA8713_04099</name>
</gene>
<dbReference type="InterPro" id="IPR011986">
    <property type="entry name" value="Xdiol_dOase_LigA"/>
</dbReference>
<dbReference type="SUPFAM" id="SSF48076">
    <property type="entry name" value="LigA subunit of an aromatic-ring-opening dioxygenase LigAB"/>
    <property type="match status" value="1"/>
</dbReference>
<keyword evidence="2" id="KW-0223">Dioxygenase</keyword>
<accession>A0A128FIH0</accession>
<dbReference type="Pfam" id="PF07746">
    <property type="entry name" value="LigA"/>
    <property type="match status" value="1"/>
</dbReference>
<dbReference type="EC" id="1.13.11.8" evidence="2"/>
<evidence type="ECO:0000259" key="1">
    <source>
        <dbReference type="Pfam" id="PF07746"/>
    </source>
</evidence>
<dbReference type="Proteomes" id="UP000073601">
    <property type="component" value="Unassembled WGS sequence"/>
</dbReference>
<dbReference type="EMBL" id="FIZY01000051">
    <property type="protein sequence ID" value="CZF86066.1"/>
    <property type="molecule type" value="Genomic_DNA"/>
</dbReference>
<dbReference type="NCBIfam" id="TIGR02792">
    <property type="entry name" value="PCA_ligA"/>
    <property type="match status" value="1"/>
</dbReference>
<dbReference type="Gene3D" id="1.10.700.10">
    <property type="entry name" value="Dioxygenase LigAB, LigA subunit"/>
    <property type="match status" value="1"/>
</dbReference>
<name>A0A128FIH0_9GAMM</name>
<evidence type="ECO:0000313" key="2">
    <source>
        <dbReference type="EMBL" id="CZF86066.1"/>
    </source>
</evidence>
<keyword evidence="3" id="KW-1185">Reference proteome</keyword>
<dbReference type="GO" id="GO:0018579">
    <property type="term" value="F:protocatechuate 4,5-dioxygenase activity"/>
    <property type="evidence" value="ECO:0007669"/>
    <property type="project" value="UniProtKB-EC"/>
</dbReference>
<protein>
    <submittedName>
        <fullName evidence="2">Protocatechuate 4,5-dioxygenase alpha chain</fullName>
        <ecNumber evidence="2">1.13.11.8</ecNumber>
    </submittedName>
</protein>
<organism evidence="2 3">
    <name type="scientific">Grimontia marina</name>
    <dbReference type="NCBI Taxonomy" id="646534"/>
    <lineage>
        <taxon>Bacteria</taxon>
        <taxon>Pseudomonadati</taxon>
        <taxon>Pseudomonadota</taxon>
        <taxon>Gammaproteobacteria</taxon>
        <taxon>Vibrionales</taxon>
        <taxon>Vibrionaceae</taxon>
        <taxon>Grimontia</taxon>
    </lineage>
</organism>